<organism evidence="1 2">
    <name type="scientific">Apiospora phragmitis</name>
    <dbReference type="NCBI Taxonomy" id="2905665"/>
    <lineage>
        <taxon>Eukaryota</taxon>
        <taxon>Fungi</taxon>
        <taxon>Dikarya</taxon>
        <taxon>Ascomycota</taxon>
        <taxon>Pezizomycotina</taxon>
        <taxon>Sordariomycetes</taxon>
        <taxon>Xylariomycetidae</taxon>
        <taxon>Amphisphaeriales</taxon>
        <taxon>Apiosporaceae</taxon>
        <taxon>Apiospora</taxon>
    </lineage>
</organism>
<accession>A0ABR1VUV8</accession>
<dbReference type="GeneID" id="92089477"/>
<comment type="caution">
    <text evidence="1">The sequence shown here is derived from an EMBL/GenBank/DDBJ whole genome shotgun (WGS) entry which is preliminary data.</text>
</comment>
<evidence type="ECO:0000313" key="1">
    <source>
        <dbReference type="EMBL" id="KAK8074106.1"/>
    </source>
</evidence>
<name>A0ABR1VUV8_9PEZI</name>
<dbReference type="Proteomes" id="UP001480595">
    <property type="component" value="Unassembled WGS sequence"/>
</dbReference>
<evidence type="ECO:0000313" key="2">
    <source>
        <dbReference type="Proteomes" id="UP001480595"/>
    </source>
</evidence>
<sequence length="74" mass="8042">MDASNISFDPANMYGKRPAEKTRIIGLILANAPAGAGRASVVNGWHTSKSDRRQHCTVDFYDANGSLISRKHVV</sequence>
<dbReference type="RefSeq" id="XP_066718581.1">
    <property type="nucleotide sequence ID" value="XM_066856414.1"/>
</dbReference>
<gene>
    <name evidence="1" type="ORF">PG994_005005</name>
</gene>
<proteinExistence type="predicted"/>
<dbReference type="EMBL" id="JAQQWL010000005">
    <property type="protein sequence ID" value="KAK8074106.1"/>
    <property type="molecule type" value="Genomic_DNA"/>
</dbReference>
<keyword evidence="2" id="KW-1185">Reference proteome</keyword>
<protein>
    <submittedName>
        <fullName evidence="1">Uncharacterized protein</fullName>
    </submittedName>
</protein>
<reference evidence="1 2" key="1">
    <citation type="submission" date="2023-01" db="EMBL/GenBank/DDBJ databases">
        <title>Analysis of 21 Apiospora genomes using comparative genomics revels a genus with tremendous synthesis potential of carbohydrate active enzymes and secondary metabolites.</title>
        <authorList>
            <person name="Sorensen T."/>
        </authorList>
    </citation>
    <scope>NUCLEOTIDE SEQUENCE [LARGE SCALE GENOMIC DNA]</scope>
    <source>
        <strain evidence="1 2">CBS 135458</strain>
    </source>
</reference>